<keyword evidence="3" id="KW-0804">Transcription</keyword>
<feature type="compositionally biased region" description="Acidic residues" evidence="5">
    <location>
        <begin position="64"/>
        <end position="74"/>
    </location>
</feature>
<feature type="region of interest" description="Disordered" evidence="5">
    <location>
        <begin position="1"/>
        <end position="230"/>
    </location>
</feature>
<dbReference type="GO" id="GO:0042797">
    <property type="term" value="P:tRNA transcription by RNA polymerase III"/>
    <property type="evidence" value="ECO:0007669"/>
    <property type="project" value="TreeGrafter"/>
</dbReference>
<evidence type="ECO:0000313" key="6">
    <source>
        <dbReference type="EMBL" id="GJN90230.1"/>
    </source>
</evidence>
<dbReference type="InterPro" id="IPR007811">
    <property type="entry name" value="RPC4"/>
</dbReference>
<evidence type="ECO:0000256" key="4">
    <source>
        <dbReference type="ARBA" id="ARBA00023242"/>
    </source>
</evidence>
<feature type="compositionally biased region" description="Low complexity" evidence="5">
    <location>
        <begin position="341"/>
        <end position="359"/>
    </location>
</feature>
<feature type="compositionally biased region" description="Basic residues" evidence="5">
    <location>
        <begin position="7"/>
        <end position="17"/>
    </location>
</feature>
<name>A0AAV5GCF3_9BASI</name>
<dbReference type="EMBL" id="BQKY01000006">
    <property type="protein sequence ID" value="GJN90230.1"/>
    <property type="molecule type" value="Genomic_DNA"/>
</dbReference>
<gene>
    <name evidence="6" type="ORF">Rhopal_003229-T1</name>
</gene>
<proteinExistence type="predicted"/>
<feature type="compositionally biased region" description="Low complexity" evidence="5">
    <location>
        <begin position="425"/>
        <end position="444"/>
    </location>
</feature>
<dbReference type="GO" id="GO:0003677">
    <property type="term" value="F:DNA binding"/>
    <property type="evidence" value="ECO:0007669"/>
    <property type="project" value="InterPro"/>
</dbReference>
<dbReference type="Pfam" id="PF05132">
    <property type="entry name" value="RNA_pol_Rpc4"/>
    <property type="match status" value="1"/>
</dbReference>
<keyword evidence="2" id="KW-0240">DNA-directed RNA polymerase</keyword>
<evidence type="ECO:0000256" key="5">
    <source>
        <dbReference type="SAM" id="MobiDB-lite"/>
    </source>
</evidence>
<evidence type="ECO:0000313" key="7">
    <source>
        <dbReference type="Proteomes" id="UP001342314"/>
    </source>
</evidence>
<sequence length="657" mass="67888">MSDAPRGRGRGRGKRISAHTLAGTTVAAQHPDAPSASPSPAPDPSTASASRASSSSAMTPAPEQTEDAPMDTDDAPALSTGAKAAPQRRASVKRVASVGVGSSRAPSVGMSRTPSAGGVAAPLRERPVGGLLGSTSEFRPGASGSGSAAGGAGGKPKFKPNMRRKERVVESDDEDVKMEDGDSYRKRGPRAPMRRQEVQMTASGPMAQGPGGPPKTWGQRPTGGNSGAAVMAASRDGTLGRMLDADSDASDLEVDADPLDDASAVRLKAIDLNDIGLAAGGAAGDEGMPPLTLPRDPKVLKTKIRRLQERKQERLKKEARDKAKAEGVVLVKPEPTDDLLPSSVGGTPLGTPGPSTLGGFDSKEGSLALTAGTGGDEDKEAKDLKDLEEEEKKEIILSEAFDLAPEARGELYMFQFPRKFPHFIPASPSSSSADPASTSDAATSIKPDPDAPSSSGAAGGGGRQVAPPPWGRFGSRQEKAARWSAHEGRIGTLCVHRSGKVTLKLEGDLRYEVLPAAQPSFLQEIAVIDPQGATVSSNGNGKSRHSSASSSSDSASSSESDASSSSSVGGKEKKKPKAKKAAKKKKKARALPPDSLVVLGQTAKKFLVVPDIADLLDAVATQERDEKDAERRVKMERAKGAAGVGGVKREGTAAPRR</sequence>
<keyword evidence="7" id="KW-1185">Reference proteome</keyword>
<protein>
    <submittedName>
        <fullName evidence="6">Uncharacterized protein</fullName>
    </submittedName>
</protein>
<feature type="compositionally biased region" description="Basic and acidic residues" evidence="5">
    <location>
        <begin position="475"/>
        <end position="489"/>
    </location>
</feature>
<feature type="region of interest" description="Disordered" evidence="5">
    <location>
        <begin position="532"/>
        <end position="594"/>
    </location>
</feature>
<dbReference type="GO" id="GO:0005666">
    <property type="term" value="C:RNA polymerase III complex"/>
    <property type="evidence" value="ECO:0007669"/>
    <property type="project" value="InterPro"/>
</dbReference>
<dbReference type="PANTHER" id="PTHR13408">
    <property type="entry name" value="DNA-DIRECTED RNA POLYMERASE III"/>
    <property type="match status" value="1"/>
</dbReference>
<keyword evidence="4" id="KW-0539">Nucleus</keyword>
<evidence type="ECO:0000256" key="1">
    <source>
        <dbReference type="ARBA" id="ARBA00004123"/>
    </source>
</evidence>
<feature type="compositionally biased region" description="Basic and acidic residues" evidence="5">
    <location>
        <begin position="622"/>
        <end position="639"/>
    </location>
</feature>
<evidence type="ECO:0000256" key="2">
    <source>
        <dbReference type="ARBA" id="ARBA00022478"/>
    </source>
</evidence>
<feature type="compositionally biased region" description="Basic residues" evidence="5">
    <location>
        <begin position="156"/>
        <end position="166"/>
    </location>
</feature>
<feature type="region of interest" description="Disordered" evidence="5">
    <location>
        <begin position="310"/>
        <end position="387"/>
    </location>
</feature>
<organism evidence="6 7">
    <name type="scientific">Rhodotorula paludigena</name>
    <dbReference type="NCBI Taxonomy" id="86838"/>
    <lineage>
        <taxon>Eukaryota</taxon>
        <taxon>Fungi</taxon>
        <taxon>Dikarya</taxon>
        <taxon>Basidiomycota</taxon>
        <taxon>Pucciniomycotina</taxon>
        <taxon>Microbotryomycetes</taxon>
        <taxon>Sporidiobolales</taxon>
        <taxon>Sporidiobolaceae</taxon>
        <taxon>Rhodotorula</taxon>
    </lineage>
</organism>
<comment type="caution">
    <text evidence="6">The sequence shown here is derived from an EMBL/GenBank/DDBJ whole genome shotgun (WGS) entry which is preliminary data.</text>
</comment>
<feature type="compositionally biased region" description="Basic and acidic residues" evidence="5">
    <location>
        <begin position="310"/>
        <end position="325"/>
    </location>
</feature>
<feature type="compositionally biased region" description="Low complexity" evidence="5">
    <location>
        <begin position="546"/>
        <end position="569"/>
    </location>
</feature>
<reference evidence="6 7" key="1">
    <citation type="submission" date="2021-12" db="EMBL/GenBank/DDBJ databases">
        <title>High titer production of polyol ester of fatty acids by Rhodotorula paludigena BS15 towards product separation-free biomass refinery.</title>
        <authorList>
            <person name="Mano J."/>
            <person name="Ono H."/>
            <person name="Tanaka T."/>
            <person name="Naito K."/>
            <person name="Sushida H."/>
            <person name="Ike M."/>
            <person name="Tokuyasu K."/>
            <person name="Kitaoka M."/>
        </authorList>
    </citation>
    <scope>NUCLEOTIDE SEQUENCE [LARGE SCALE GENOMIC DNA]</scope>
    <source>
        <strain evidence="6 7">BS15</strain>
    </source>
</reference>
<feature type="compositionally biased region" description="Gly residues" evidence="5">
    <location>
        <begin position="143"/>
        <end position="154"/>
    </location>
</feature>
<comment type="subcellular location">
    <subcellularLocation>
        <location evidence="1">Nucleus</location>
    </subcellularLocation>
</comment>
<accession>A0AAV5GCF3</accession>
<dbReference type="AlphaFoldDB" id="A0AAV5GCF3"/>
<feature type="region of interest" description="Disordered" evidence="5">
    <location>
        <begin position="423"/>
        <end position="489"/>
    </location>
</feature>
<dbReference type="Proteomes" id="UP001342314">
    <property type="component" value="Unassembled WGS sequence"/>
</dbReference>
<dbReference type="PANTHER" id="PTHR13408:SF0">
    <property type="entry name" value="DNA-DIRECTED RNA POLYMERASE III SUBUNIT RPC4"/>
    <property type="match status" value="1"/>
</dbReference>
<feature type="compositionally biased region" description="Basic residues" evidence="5">
    <location>
        <begin position="572"/>
        <end position="589"/>
    </location>
</feature>
<feature type="compositionally biased region" description="Low complexity" evidence="5">
    <location>
        <begin position="44"/>
        <end position="62"/>
    </location>
</feature>
<evidence type="ECO:0000256" key="3">
    <source>
        <dbReference type="ARBA" id="ARBA00023163"/>
    </source>
</evidence>
<feature type="region of interest" description="Disordered" evidence="5">
    <location>
        <begin position="622"/>
        <end position="657"/>
    </location>
</feature>